<keyword evidence="3 4" id="KW-0378">Hydrolase</keyword>
<dbReference type="Gene3D" id="3.40.50.1820">
    <property type="entry name" value="alpha/beta hydrolase"/>
    <property type="match status" value="1"/>
</dbReference>
<dbReference type="PANTHER" id="PTHR43037">
    <property type="entry name" value="UNNAMED PRODUCT-RELATED"/>
    <property type="match status" value="1"/>
</dbReference>
<feature type="region of interest" description="Disordered" evidence="5">
    <location>
        <begin position="296"/>
        <end position="343"/>
    </location>
</feature>
<feature type="signal peptide" evidence="4">
    <location>
        <begin position="1"/>
        <end position="21"/>
    </location>
</feature>
<keyword evidence="4" id="KW-0624">Polysaccharide degradation</keyword>
<comment type="function">
    <text evidence="4">Esterase involved in the hydrolysis of xylan, a major structural heterogeneous polysaccharide found in plant biomass representing the second most abundant polysaccharide in the biosphere, after cellulose.</text>
</comment>
<dbReference type="AlphaFoldDB" id="A0A8H5F9M5"/>
<keyword evidence="4" id="KW-0119">Carbohydrate metabolism</keyword>
<dbReference type="OrthoDB" id="2425929at2759"/>
<accession>A0A8H5F9M5</accession>
<feature type="compositionally biased region" description="Low complexity" evidence="5">
    <location>
        <begin position="296"/>
        <end position="332"/>
    </location>
</feature>
<dbReference type="Pfam" id="PF10503">
    <property type="entry name" value="Esterase_PHB"/>
    <property type="match status" value="1"/>
</dbReference>
<dbReference type="EC" id="3.1.1.-" evidence="4"/>
<dbReference type="EMBL" id="JAACJJ010000003">
    <property type="protein sequence ID" value="KAF5328602.1"/>
    <property type="molecule type" value="Genomic_DNA"/>
</dbReference>
<dbReference type="PANTHER" id="PTHR43037:SF5">
    <property type="entry name" value="FERULOYL ESTERASE"/>
    <property type="match status" value="1"/>
</dbReference>
<evidence type="ECO:0000313" key="6">
    <source>
        <dbReference type="EMBL" id="KAF5328602.1"/>
    </source>
</evidence>
<evidence type="ECO:0000256" key="5">
    <source>
        <dbReference type="SAM" id="MobiDB-lite"/>
    </source>
</evidence>
<sequence length="343" mass="36528">MPSFSKLLAVSILIGIRHALAAINTLQEVTGFGTNPTNVRMFTYKPPDLVFNPALIVGMHWCTGSAQAYFSGTQYANLADTYKTFMVIYPHAPDGGGCWDVHTTATLTHDAGGDSRGIASMVRYAITNYGVDTSRIFMTGTSSGGMMTNVMAGAYPDLFTAGAAFCGVPYACFAGQRSWNSECAQGLITKTAQDWGDLVRAGYPGYTGARPKIQIWHGTNDQTLSYQTFGEAIKEWTNVFGYNITGAPAVFNSPLTGWTRTTYGPRFEAISAQGVDHNIPIQENDALVWFGLKGTPGSSSSMSSSTTSVRPTTSASVRPTSTTLSSASPTVTGTQARWGQCGG</sequence>
<dbReference type="GO" id="GO:0005576">
    <property type="term" value="C:extracellular region"/>
    <property type="evidence" value="ECO:0007669"/>
    <property type="project" value="UniProtKB-SubCell"/>
</dbReference>
<evidence type="ECO:0000256" key="3">
    <source>
        <dbReference type="ARBA" id="ARBA00022801"/>
    </source>
</evidence>
<keyword evidence="1 4" id="KW-0719">Serine esterase</keyword>
<dbReference type="InterPro" id="IPR029058">
    <property type="entry name" value="AB_hydrolase_fold"/>
</dbReference>
<evidence type="ECO:0000256" key="4">
    <source>
        <dbReference type="RuleBase" id="RU367147"/>
    </source>
</evidence>
<dbReference type="GO" id="GO:0052689">
    <property type="term" value="F:carboxylic ester hydrolase activity"/>
    <property type="evidence" value="ECO:0007669"/>
    <property type="project" value="UniProtKB-KW"/>
</dbReference>
<feature type="chain" id="PRO_5034471783" description="Carboxylic ester hydrolase" evidence="4">
    <location>
        <begin position="22"/>
        <end position="343"/>
    </location>
</feature>
<evidence type="ECO:0000256" key="1">
    <source>
        <dbReference type="ARBA" id="ARBA00022487"/>
    </source>
</evidence>
<comment type="similarity">
    <text evidence="4">Belongs to the carbohydrate esterase 1 (CE1) family.</text>
</comment>
<dbReference type="SUPFAM" id="SSF53474">
    <property type="entry name" value="alpha/beta-Hydrolases"/>
    <property type="match status" value="2"/>
</dbReference>
<protein>
    <recommendedName>
        <fullName evidence="4">Carboxylic ester hydrolase</fullName>
        <ecNumber evidence="4">3.1.1.-</ecNumber>
    </recommendedName>
</protein>
<evidence type="ECO:0000256" key="2">
    <source>
        <dbReference type="ARBA" id="ARBA00022729"/>
    </source>
</evidence>
<keyword evidence="2 4" id="KW-0732">Signal</keyword>
<dbReference type="InterPro" id="IPR050955">
    <property type="entry name" value="Plant_Biomass_Hydrol_Est"/>
</dbReference>
<organism evidence="6 7">
    <name type="scientific">Psilocybe cf. subviscida</name>
    <dbReference type="NCBI Taxonomy" id="2480587"/>
    <lineage>
        <taxon>Eukaryota</taxon>
        <taxon>Fungi</taxon>
        <taxon>Dikarya</taxon>
        <taxon>Basidiomycota</taxon>
        <taxon>Agaricomycotina</taxon>
        <taxon>Agaricomycetes</taxon>
        <taxon>Agaricomycetidae</taxon>
        <taxon>Agaricales</taxon>
        <taxon>Agaricineae</taxon>
        <taxon>Strophariaceae</taxon>
        <taxon>Psilocybe</taxon>
    </lineage>
</organism>
<dbReference type="InterPro" id="IPR010126">
    <property type="entry name" value="Esterase_phb"/>
</dbReference>
<name>A0A8H5F9M5_9AGAR</name>
<gene>
    <name evidence="6" type="ORF">D9619_011593</name>
</gene>
<keyword evidence="4" id="KW-0964">Secreted</keyword>
<keyword evidence="7" id="KW-1185">Reference proteome</keyword>
<evidence type="ECO:0000313" key="7">
    <source>
        <dbReference type="Proteomes" id="UP000567179"/>
    </source>
</evidence>
<proteinExistence type="inferred from homology"/>
<dbReference type="NCBIfam" id="TIGR01840">
    <property type="entry name" value="esterase_phb"/>
    <property type="match status" value="1"/>
</dbReference>
<dbReference type="Proteomes" id="UP000567179">
    <property type="component" value="Unassembled WGS sequence"/>
</dbReference>
<dbReference type="GO" id="GO:0045493">
    <property type="term" value="P:xylan catabolic process"/>
    <property type="evidence" value="ECO:0007669"/>
    <property type="project" value="UniProtKB-UniRule"/>
</dbReference>
<comment type="subcellular location">
    <subcellularLocation>
        <location evidence="4">Secreted</location>
    </subcellularLocation>
</comment>
<reference evidence="6 7" key="1">
    <citation type="journal article" date="2020" name="ISME J.">
        <title>Uncovering the hidden diversity of litter-decomposition mechanisms in mushroom-forming fungi.</title>
        <authorList>
            <person name="Floudas D."/>
            <person name="Bentzer J."/>
            <person name="Ahren D."/>
            <person name="Johansson T."/>
            <person name="Persson P."/>
            <person name="Tunlid A."/>
        </authorList>
    </citation>
    <scope>NUCLEOTIDE SEQUENCE [LARGE SCALE GENOMIC DNA]</scope>
    <source>
        <strain evidence="6 7">CBS 101986</strain>
    </source>
</reference>
<comment type="caution">
    <text evidence="6">The sequence shown here is derived from an EMBL/GenBank/DDBJ whole genome shotgun (WGS) entry which is preliminary data.</text>
</comment>